<keyword evidence="3" id="KW-1185">Reference proteome</keyword>
<dbReference type="OrthoDB" id="1585644at2759"/>
<protein>
    <submittedName>
        <fullName evidence="2">Uncharacterized protein</fullName>
    </submittedName>
</protein>
<dbReference type="AlphaFoldDB" id="A0A4Y2RV51"/>
<evidence type="ECO:0000256" key="1">
    <source>
        <dbReference type="SAM" id="Coils"/>
    </source>
</evidence>
<evidence type="ECO:0000313" key="3">
    <source>
        <dbReference type="Proteomes" id="UP000499080"/>
    </source>
</evidence>
<dbReference type="Proteomes" id="UP000499080">
    <property type="component" value="Unassembled WGS sequence"/>
</dbReference>
<dbReference type="EMBL" id="BGPR01018601">
    <property type="protein sequence ID" value="GBN79601.1"/>
    <property type="molecule type" value="Genomic_DNA"/>
</dbReference>
<name>A0A4Y2RV51_ARAVE</name>
<evidence type="ECO:0000313" key="2">
    <source>
        <dbReference type="EMBL" id="GBN79601.1"/>
    </source>
</evidence>
<comment type="caution">
    <text evidence="2">The sequence shown here is derived from an EMBL/GenBank/DDBJ whole genome shotgun (WGS) entry which is preliminary data.</text>
</comment>
<organism evidence="2 3">
    <name type="scientific">Araneus ventricosus</name>
    <name type="common">Orbweaver spider</name>
    <name type="synonym">Epeira ventricosa</name>
    <dbReference type="NCBI Taxonomy" id="182803"/>
    <lineage>
        <taxon>Eukaryota</taxon>
        <taxon>Metazoa</taxon>
        <taxon>Ecdysozoa</taxon>
        <taxon>Arthropoda</taxon>
        <taxon>Chelicerata</taxon>
        <taxon>Arachnida</taxon>
        <taxon>Araneae</taxon>
        <taxon>Araneomorphae</taxon>
        <taxon>Entelegynae</taxon>
        <taxon>Araneoidea</taxon>
        <taxon>Araneidae</taxon>
        <taxon>Araneus</taxon>
    </lineage>
</organism>
<dbReference type="InterPro" id="IPR003903">
    <property type="entry name" value="UIM_dom"/>
</dbReference>
<feature type="coiled-coil region" evidence="1">
    <location>
        <begin position="80"/>
        <end position="111"/>
    </location>
</feature>
<keyword evidence="1" id="KW-0175">Coiled coil</keyword>
<reference evidence="2 3" key="1">
    <citation type="journal article" date="2019" name="Sci. Rep.">
        <title>Orb-weaving spider Araneus ventricosus genome elucidates the spidroin gene catalogue.</title>
        <authorList>
            <person name="Kono N."/>
            <person name="Nakamura H."/>
            <person name="Ohtoshi R."/>
            <person name="Moran D.A.P."/>
            <person name="Shinohara A."/>
            <person name="Yoshida Y."/>
            <person name="Fujiwara M."/>
            <person name="Mori M."/>
            <person name="Tomita M."/>
            <person name="Arakawa K."/>
        </authorList>
    </citation>
    <scope>NUCLEOTIDE SEQUENCE [LARGE SCALE GENOMIC DNA]</scope>
</reference>
<gene>
    <name evidence="2" type="ORF">AVEN_105999_1</name>
</gene>
<proteinExistence type="predicted"/>
<accession>A0A4Y2RV51</accession>
<sequence>MKLPNTVGVSEWYTAKGFTLQIIISITTQQKNLSQAYVLAVLFPIIAIQESLSSNPAPPLISSPMDDYRTSEESQLEIALKLSQQAQEDEEKQLREEQEMLERALQLSLAEQ</sequence>
<dbReference type="PROSITE" id="PS50330">
    <property type="entry name" value="UIM"/>
    <property type="match status" value="1"/>
</dbReference>